<dbReference type="Gene3D" id="3.40.50.2000">
    <property type="entry name" value="Glycogen Phosphorylase B"/>
    <property type="match status" value="2"/>
</dbReference>
<organism evidence="3 4">
    <name type="scientific">Candidatus Ryanbacteria bacterium RIFCSPHIGHO2_01_45_13</name>
    <dbReference type="NCBI Taxonomy" id="1802112"/>
    <lineage>
        <taxon>Bacteria</taxon>
        <taxon>Candidatus Ryaniibacteriota</taxon>
    </lineage>
</organism>
<evidence type="ECO:0000313" key="4">
    <source>
        <dbReference type="Proteomes" id="UP000176700"/>
    </source>
</evidence>
<evidence type="ECO:0000259" key="2">
    <source>
        <dbReference type="Pfam" id="PF13439"/>
    </source>
</evidence>
<feature type="domain" description="Glycosyltransferase subfamily 4-like N-terminal" evidence="2">
    <location>
        <begin position="14"/>
        <end position="192"/>
    </location>
</feature>
<evidence type="ECO:0008006" key="5">
    <source>
        <dbReference type="Google" id="ProtNLM"/>
    </source>
</evidence>
<dbReference type="AlphaFoldDB" id="A0A1G2FXD6"/>
<comment type="caution">
    <text evidence="3">The sequence shown here is derived from an EMBL/GenBank/DDBJ whole genome shotgun (WGS) entry which is preliminary data.</text>
</comment>
<dbReference type="PANTHER" id="PTHR45947">
    <property type="entry name" value="SULFOQUINOVOSYL TRANSFERASE SQD2"/>
    <property type="match status" value="1"/>
</dbReference>
<reference evidence="3 4" key="1">
    <citation type="journal article" date="2016" name="Nat. Commun.">
        <title>Thousands of microbial genomes shed light on interconnected biogeochemical processes in an aquifer system.</title>
        <authorList>
            <person name="Anantharaman K."/>
            <person name="Brown C.T."/>
            <person name="Hug L.A."/>
            <person name="Sharon I."/>
            <person name="Castelle C.J."/>
            <person name="Probst A.J."/>
            <person name="Thomas B.C."/>
            <person name="Singh A."/>
            <person name="Wilkins M.J."/>
            <person name="Karaoz U."/>
            <person name="Brodie E.L."/>
            <person name="Williams K.H."/>
            <person name="Hubbard S.S."/>
            <person name="Banfield J.F."/>
        </authorList>
    </citation>
    <scope>NUCLEOTIDE SEQUENCE [LARGE SCALE GENOMIC DNA]</scope>
</reference>
<dbReference type="Proteomes" id="UP000176700">
    <property type="component" value="Unassembled WGS sequence"/>
</dbReference>
<sequence length="379" mass="42595">MKILIATGIFPPDIGGPATYSKTMSEEFAKSGHGAMVVTYGDDGESRIKGQKSKQSEPRIKKVSRRYPKGFRHLVYFGKVLWNGRNADIIFSQDPVSSGFPAMIASFILRKKFVVKVVGDYAWEQGVYRYGVKELLDAFLKKKQKGMVRFLSKVQKAVVLRADRIIVPSAYLKSVVRQWGIEGYKITVIPNALFSTFNVKRIGKKKAGTVFLSVGRLVPWKGFSMLIELMDDFPEATLIIVGDGPEYKKLEAESQRRKVKNVLLAGKKSVEGLMDLYQKADIFLLNTGYEGFSHQILEIMAAGIPIITTDAGGNKEIIRDGENALIASYNEKREWRSAIERLLKDTDLQKKIEMGGMETASHYTKEEMVKRTVRLFGSL</sequence>
<dbReference type="PANTHER" id="PTHR45947:SF3">
    <property type="entry name" value="SULFOQUINOVOSYL TRANSFERASE SQD2"/>
    <property type="match status" value="1"/>
</dbReference>
<protein>
    <recommendedName>
        <fullName evidence="5">Glycosyltransferase subfamily 4-like N-terminal domain-containing protein</fullName>
    </recommendedName>
</protein>
<dbReference type="Pfam" id="PF13439">
    <property type="entry name" value="Glyco_transf_4"/>
    <property type="match status" value="1"/>
</dbReference>
<proteinExistence type="predicted"/>
<accession>A0A1G2FXD6</accession>
<dbReference type="GO" id="GO:0016757">
    <property type="term" value="F:glycosyltransferase activity"/>
    <property type="evidence" value="ECO:0007669"/>
    <property type="project" value="InterPro"/>
</dbReference>
<feature type="domain" description="Glycosyl transferase family 1" evidence="1">
    <location>
        <begin position="199"/>
        <end position="353"/>
    </location>
</feature>
<dbReference type="SUPFAM" id="SSF53756">
    <property type="entry name" value="UDP-Glycosyltransferase/glycogen phosphorylase"/>
    <property type="match status" value="1"/>
</dbReference>
<dbReference type="InterPro" id="IPR028098">
    <property type="entry name" value="Glyco_trans_4-like_N"/>
</dbReference>
<dbReference type="EMBL" id="MHNI01000014">
    <property type="protein sequence ID" value="OGZ42745.1"/>
    <property type="molecule type" value="Genomic_DNA"/>
</dbReference>
<gene>
    <name evidence="3" type="ORF">A2W41_03330</name>
</gene>
<dbReference type="CDD" id="cd03801">
    <property type="entry name" value="GT4_PimA-like"/>
    <property type="match status" value="1"/>
</dbReference>
<evidence type="ECO:0000313" key="3">
    <source>
        <dbReference type="EMBL" id="OGZ42745.1"/>
    </source>
</evidence>
<evidence type="ECO:0000259" key="1">
    <source>
        <dbReference type="Pfam" id="PF00534"/>
    </source>
</evidence>
<dbReference type="InterPro" id="IPR050194">
    <property type="entry name" value="Glycosyltransferase_grp1"/>
</dbReference>
<dbReference type="InterPro" id="IPR001296">
    <property type="entry name" value="Glyco_trans_1"/>
</dbReference>
<name>A0A1G2FXD6_9BACT</name>
<dbReference type="Pfam" id="PF00534">
    <property type="entry name" value="Glycos_transf_1"/>
    <property type="match status" value="1"/>
</dbReference>